<dbReference type="Proteomes" id="UP000009049">
    <property type="component" value="Chromosome"/>
</dbReference>
<feature type="domain" description="Histidine kinase" evidence="17">
    <location>
        <begin position="327"/>
        <end position="552"/>
    </location>
</feature>
<evidence type="ECO:0000256" key="6">
    <source>
        <dbReference type="ARBA" id="ARBA00022553"/>
    </source>
</evidence>
<dbReference type="SUPFAM" id="SSF47384">
    <property type="entry name" value="Homodimeric domain of signal transducing histidine kinase"/>
    <property type="match status" value="1"/>
</dbReference>
<keyword evidence="8 16" id="KW-0812">Transmembrane</keyword>
<dbReference type="Gene3D" id="1.20.120.160">
    <property type="entry name" value="HPT domain"/>
    <property type="match status" value="1"/>
</dbReference>
<dbReference type="OrthoDB" id="1046984at2"/>
<evidence type="ECO:0000259" key="19">
    <source>
        <dbReference type="PROSITE" id="PS50894"/>
    </source>
</evidence>
<evidence type="ECO:0000313" key="20">
    <source>
        <dbReference type="EMBL" id="EAR16862.1"/>
    </source>
</evidence>
<evidence type="ECO:0000256" key="2">
    <source>
        <dbReference type="ARBA" id="ARBA00004429"/>
    </source>
</evidence>
<evidence type="ECO:0000256" key="8">
    <source>
        <dbReference type="ARBA" id="ARBA00022692"/>
    </source>
</evidence>
<evidence type="ECO:0000259" key="17">
    <source>
        <dbReference type="PROSITE" id="PS50109"/>
    </source>
</evidence>
<protein>
    <recommendedName>
        <fullName evidence="3">histidine kinase</fullName>
        <ecNumber evidence="3">2.7.13.3</ecNumber>
    </recommendedName>
</protein>
<dbReference type="EC" id="2.7.13.3" evidence="3"/>
<dbReference type="CDD" id="cd00082">
    <property type="entry name" value="HisKA"/>
    <property type="match status" value="1"/>
</dbReference>
<dbReference type="PROSITE" id="PS50894">
    <property type="entry name" value="HPT"/>
    <property type="match status" value="1"/>
</dbReference>
<dbReference type="InterPro" id="IPR004358">
    <property type="entry name" value="Sig_transdc_His_kin-like_C"/>
</dbReference>
<evidence type="ECO:0000256" key="12">
    <source>
        <dbReference type="ARBA" id="ARBA00023136"/>
    </source>
</evidence>
<dbReference type="GO" id="GO:0000155">
    <property type="term" value="F:phosphorelay sensor kinase activity"/>
    <property type="evidence" value="ECO:0007669"/>
    <property type="project" value="InterPro"/>
</dbReference>
<evidence type="ECO:0000313" key="21">
    <source>
        <dbReference type="Proteomes" id="UP000009049"/>
    </source>
</evidence>
<dbReference type="PROSITE" id="PS50110">
    <property type="entry name" value="RESPONSE_REGULATORY"/>
    <property type="match status" value="1"/>
</dbReference>
<dbReference type="eggNOG" id="COG2198">
    <property type="taxonomic scope" value="Bacteria"/>
</dbReference>
<dbReference type="InterPro" id="IPR036641">
    <property type="entry name" value="HPT_dom_sf"/>
</dbReference>
<dbReference type="InterPro" id="IPR003594">
    <property type="entry name" value="HATPase_dom"/>
</dbReference>
<dbReference type="PROSITE" id="PS50109">
    <property type="entry name" value="HIS_KIN"/>
    <property type="match status" value="1"/>
</dbReference>
<dbReference type="SMART" id="SM00387">
    <property type="entry name" value="HATPase_c"/>
    <property type="match status" value="1"/>
</dbReference>
<comment type="catalytic activity">
    <reaction evidence="1">
        <text>ATP + protein L-histidine = ADP + protein N-phospho-L-histidine.</text>
        <dbReference type="EC" id="2.7.13.3"/>
    </reaction>
</comment>
<dbReference type="CDD" id="cd16922">
    <property type="entry name" value="HATPase_EvgS-ArcB-TorS-like"/>
    <property type="match status" value="1"/>
</dbReference>
<evidence type="ECO:0000256" key="5">
    <source>
        <dbReference type="ARBA" id="ARBA00022519"/>
    </source>
</evidence>
<dbReference type="GO" id="GO:0009927">
    <property type="term" value="F:histidine phosphotransfer kinase activity"/>
    <property type="evidence" value="ECO:0007669"/>
    <property type="project" value="TreeGrafter"/>
</dbReference>
<proteinExistence type="predicted"/>
<evidence type="ECO:0000256" key="14">
    <source>
        <dbReference type="PROSITE-ProRule" id="PRU00169"/>
    </source>
</evidence>
<feature type="region of interest" description="Disordered" evidence="15">
    <location>
        <begin position="706"/>
        <end position="731"/>
    </location>
</feature>
<name>A4CIV4_ROBBH</name>
<dbReference type="CDD" id="cd00156">
    <property type="entry name" value="REC"/>
    <property type="match status" value="1"/>
</dbReference>
<dbReference type="eggNOG" id="COG0745">
    <property type="taxonomic scope" value="Bacteria"/>
</dbReference>
<dbReference type="AlphaFoldDB" id="A4CIV4"/>
<dbReference type="InterPro" id="IPR036097">
    <property type="entry name" value="HisK_dim/P_sf"/>
</dbReference>
<evidence type="ECO:0000259" key="18">
    <source>
        <dbReference type="PROSITE" id="PS50110"/>
    </source>
</evidence>
<feature type="transmembrane region" description="Helical" evidence="16">
    <location>
        <begin position="12"/>
        <end position="30"/>
    </location>
</feature>
<evidence type="ECO:0000256" key="16">
    <source>
        <dbReference type="SAM" id="Phobius"/>
    </source>
</evidence>
<evidence type="ECO:0000256" key="13">
    <source>
        <dbReference type="PROSITE-ProRule" id="PRU00110"/>
    </source>
</evidence>
<keyword evidence="10" id="KW-0547">Nucleotide-binding</keyword>
<dbReference type="InterPro" id="IPR003661">
    <property type="entry name" value="HisK_dim/P_dom"/>
</dbReference>
<dbReference type="Pfam" id="PF02518">
    <property type="entry name" value="HATPase_c"/>
    <property type="match status" value="1"/>
</dbReference>
<accession>A4CIV4</accession>
<dbReference type="KEGG" id="rbi:RB2501_08170"/>
<keyword evidence="12 16" id="KW-0472">Membrane</keyword>
<keyword evidence="10" id="KW-0067">ATP-binding</keyword>
<dbReference type="eggNOG" id="COG2205">
    <property type="taxonomic scope" value="Bacteria"/>
</dbReference>
<feature type="region of interest" description="Disordered" evidence="15">
    <location>
        <begin position="555"/>
        <end position="579"/>
    </location>
</feature>
<dbReference type="Pfam" id="PF00072">
    <property type="entry name" value="Response_reg"/>
    <property type="match status" value="1"/>
</dbReference>
<evidence type="ECO:0000256" key="1">
    <source>
        <dbReference type="ARBA" id="ARBA00000085"/>
    </source>
</evidence>
<comment type="subcellular location">
    <subcellularLocation>
        <location evidence="2">Cell inner membrane</location>
        <topology evidence="2">Multi-pass membrane protein</topology>
    </subcellularLocation>
</comment>
<reference evidence="20 21" key="1">
    <citation type="journal article" date="2009" name="J. Bacteriol.">
        <title>Complete genome sequence of Robiginitalea biformata HTCC2501.</title>
        <authorList>
            <person name="Oh H.M."/>
            <person name="Giovannoni S.J."/>
            <person name="Lee K."/>
            <person name="Ferriera S."/>
            <person name="Johnson J."/>
            <person name="Cho J.C."/>
        </authorList>
    </citation>
    <scope>NUCLEOTIDE SEQUENCE [LARGE SCALE GENOMIC DNA]</scope>
    <source>
        <strain evidence="21">ATCC BAA-864 / HTCC2501 / KCTC 12146</strain>
    </source>
</reference>
<dbReference type="STRING" id="313596.RB2501_08170"/>
<organism evidence="20 21">
    <name type="scientific">Robiginitalea biformata (strain ATCC BAA-864 / DSM 15991 / KCTC 12146 / HTCC2501)</name>
    <dbReference type="NCBI Taxonomy" id="313596"/>
    <lineage>
        <taxon>Bacteria</taxon>
        <taxon>Pseudomonadati</taxon>
        <taxon>Bacteroidota</taxon>
        <taxon>Flavobacteriia</taxon>
        <taxon>Flavobacteriales</taxon>
        <taxon>Flavobacteriaceae</taxon>
        <taxon>Robiginitalea</taxon>
    </lineage>
</organism>
<dbReference type="HOGENOM" id="CLU_000445_114_50_10"/>
<feature type="modified residue" description="4-aspartylphosphate" evidence="14">
    <location>
        <position position="635"/>
    </location>
</feature>
<dbReference type="Gene3D" id="3.40.50.2300">
    <property type="match status" value="1"/>
</dbReference>
<dbReference type="SUPFAM" id="SSF55874">
    <property type="entry name" value="ATPase domain of HSP90 chaperone/DNA topoisomerase II/histidine kinase"/>
    <property type="match status" value="1"/>
</dbReference>
<keyword evidence="21" id="KW-1185">Reference proteome</keyword>
<dbReference type="SUPFAM" id="SSF47226">
    <property type="entry name" value="Histidine-containing phosphotransfer domain, HPT domain"/>
    <property type="match status" value="1"/>
</dbReference>
<dbReference type="Gene3D" id="1.10.287.130">
    <property type="match status" value="1"/>
</dbReference>
<dbReference type="PANTHER" id="PTHR43047:SF72">
    <property type="entry name" value="OSMOSENSING HISTIDINE PROTEIN KINASE SLN1"/>
    <property type="match status" value="1"/>
</dbReference>
<keyword evidence="9 20" id="KW-0418">Kinase</keyword>
<feature type="domain" description="Response regulatory" evidence="18">
    <location>
        <begin position="587"/>
        <end position="703"/>
    </location>
</feature>
<evidence type="ECO:0000256" key="4">
    <source>
        <dbReference type="ARBA" id="ARBA00022475"/>
    </source>
</evidence>
<dbReference type="Gene3D" id="3.30.565.10">
    <property type="entry name" value="Histidine kinase-like ATPase, C-terminal domain"/>
    <property type="match status" value="1"/>
</dbReference>
<sequence>MKREGRFTLKLLLSYLSLIVLAGITGYAIYNEVAIYFREDAPEAADMRLVRVGGLISRIYEAESAIGSRLAPREEDFEAYSRNVDSIRAQIQDLKEESRLPEEFMGLDSIQGLLEQQVRNTRQLLNLSRQEARTDLSIGDALAEFNKIQESLGRFQAENLFPGFQDMSPQVQQSLREYADLLSRNAPQLNDKNADPAYLDSILSVSKGLLEQARASQRQNQQSRQARLEQVRANNQELSGQIRSLLGSLEQEVRAQSLRETLRRRETLRDTIRLAGGAALLGLVAVVIFAFFIHRDIDRIATYRRKLEKEKQYSESLLRSRERLIASVSHDLRSPLNTIQGYGELLGQTELSEKQAAYTAAMDSASRYLERLANDLLDFSRLEAGQLKTEELPFIPAELIRETCHSIEAANRTGRVALELDLERVLDTPCLGDSFRVRQILSNLLGNAYKFTREGTITVSGRLRPSGNGGREGLRELEIRVSDTGMGIREENLESIFQEFTQAEADAGAGQKGYGLGLTISRKLSELLGGSLTARSTWGRGSTFTLRVPVTLRMAPGKEDPGATGTPGKKREAAANGTTPLPAGIQSVLVIDDDPSLCAMLDSYCETLGIRCLTANGYPSLPRDASLSYDVVVTDIELPETDGFSGLKMLRDGAFDHYRGQPVIAMSGRRDLERDTAVEAGFSDLLHKPFSIREFAACLGLGAEVKPEVSDSGPEPDTPEPNTPEPGTYMDTRSLEQFLGPDPGALRRVLETFYHSTLKSMGELQAARDRKDPVEMSRIAHRVLPMFRQLGLQQAASRLSEIEAAGESDPLDMARASQALDQLDPTIGSLLEKLRRDLREPSAYTD</sequence>
<dbReference type="EMBL" id="CP001712">
    <property type="protein sequence ID" value="EAR16862.1"/>
    <property type="molecule type" value="Genomic_DNA"/>
</dbReference>
<keyword evidence="4" id="KW-1003">Cell membrane</keyword>
<dbReference type="InterPro" id="IPR036890">
    <property type="entry name" value="HATPase_C_sf"/>
</dbReference>
<keyword evidence="6 14" id="KW-0597">Phosphoprotein</keyword>
<dbReference type="InterPro" id="IPR008207">
    <property type="entry name" value="Sig_transdc_His_kin_Hpt_dom"/>
</dbReference>
<dbReference type="PANTHER" id="PTHR43047">
    <property type="entry name" value="TWO-COMPONENT HISTIDINE PROTEIN KINASE"/>
    <property type="match status" value="1"/>
</dbReference>
<evidence type="ECO:0000256" key="10">
    <source>
        <dbReference type="ARBA" id="ARBA00022840"/>
    </source>
</evidence>
<evidence type="ECO:0000256" key="15">
    <source>
        <dbReference type="SAM" id="MobiDB-lite"/>
    </source>
</evidence>
<dbReference type="InterPro" id="IPR011006">
    <property type="entry name" value="CheY-like_superfamily"/>
</dbReference>
<dbReference type="SUPFAM" id="SSF52172">
    <property type="entry name" value="CheY-like"/>
    <property type="match status" value="1"/>
</dbReference>
<evidence type="ECO:0000256" key="9">
    <source>
        <dbReference type="ARBA" id="ARBA00022777"/>
    </source>
</evidence>
<dbReference type="InterPro" id="IPR005467">
    <property type="entry name" value="His_kinase_dom"/>
</dbReference>
<keyword evidence="7" id="KW-0808">Transferase</keyword>
<keyword evidence="11 16" id="KW-1133">Transmembrane helix</keyword>
<feature type="domain" description="HPt" evidence="19">
    <location>
        <begin position="742"/>
        <end position="837"/>
    </location>
</feature>
<dbReference type="Pfam" id="PF00512">
    <property type="entry name" value="HisKA"/>
    <property type="match status" value="1"/>
</dbReference>
<evidence type="ECO:0000256" key="7">
    <source>
        <dbReference type="ARBA" id="ARBA00022679"/>
    </source>
</evidence>
<evidence type="ECO:0000256" key="3">
    <source>
        <dbReference type="ARBA" id="ARBA00012438"/>
    </source>
</evidence>
<evidence type="ECO:0000256" key="11">
    <source>
        <dbReference type="ARBA" id="ARBA00022989"/>
    </source>
</evidence>
<gene>
    <name evidence="20" type="ordered locus">RB2501_08170</name>
</gene>
<dbReference type="GO" id="GO:0005886">
    <property type="term" value="C:plasma membrane"/>
    <property type="evidence" value="ECO:0007669"/>
    <property type="project" value="UniProtKB-SubCell"/>
</dbReference>
<feature type="transmembrane region" description="Helical" evidence="16">
    <location>
        <begin position="272"/>
        <end position="293"/>
    </location>
</feature>
<dbReference type="RefSeq" id="WP_015753618.1">
    <property type="nucleotide sequence ID" value="NC_013222.1"/>
</dbReference>
<dbReference type="SMART" id="SM00388">
    <property type="entry name" value="HisKA"/>
    <property type="match status" value="1"/>
</dbReference>
<dbReference type="InterPro" id="IPR001789">
    <property type="entry name" value="Sig_transdc_resp-reg_receiver"/>
</dbReference>
<dbReference type="SMART" id="SM00448">
    <property type="entry name" value="REC"/>
    <property type="match status" value="1"/>
</dbReference>
<feature type="modified residue" description="Phosphohistidine" evidence="13">
    <location>
        <position position="781"/>
    </location>
</feature>
<dbReference type="PRINTS" id="PR00344">
    <property type="entry name" value="BCTRLSENSOR"/>
</dbReference>
<keyword evidence="5" id="KW-0997">Cell inner membrane</keyword>